<evidence type="ECO:0000313" key="5">
    <source>
        <dbReference type="EMBL" id="KAK1651109.1"/>
    </source>
</evidence>
<dbReference type="EMBL" id="JAUUTY010000004">
    <property type="protein sequence ID" value="KAK1651109.1"/>
    <property type="molecule type" value="Genomic_DNA"/>
</dbReference>
<dbReference type="Pfam" id="PF03018">
    <property type="entry name" value="Dirigent"/>
    <property type="match status" value="1"/>
</dbReference>
<evidence type="ECO:0000256" key="2">
    <source>
        <dbReference type="ARBA" id="ARBA00011738"/>
    </source>
</evidence>
<comment type="subunit">
    <text evidence="2 4">Homodimer.</text>
</comment>
<dbReference type="Proteomes" id="UP001231189">
    <property type="component" value="Unassembled WGS sequence"/>
</dbReference>
<comment type="caution">
    <text evidence="5">The sequence shown here is derived from an EMBL/GenBank/DDBJ whole genome shotgun (WGS) entry which is preliminary data.</text>
</comment>
<dbReference type="InterPro" id="IPR044859">
    <property type="entry name" value="Allene_oxi_cyc_Dirigent"/>
</dbReference>
<evidence type="ECO:0000256" key="4">
    <source>
        <dbReference type="RuleBase" id="RU363099"/>
    </source>
</evidence>
<evidence type="ECO:0000313" key="6">
    <source>
        <dbReference type="Proteomes" id="UP001231189"/>
    </source>
</evidence>
<dbReference type="InterPro" id="IPR004265">
    <property type="entry name" value="Dirigent"/>
</dbReference>
<gene>
    <name evidence="5" type="ORF">QYE76_068914</name>
</gene>
<dbReference type="PANTHER" id="PTHR46215:SF15">
    <property type="entry name" value="DIRIGENT PROTEIN 24"/>
    <property type="match status" value="1"/>
</dbReference>
<keyword evidence="4" id="KW-0732">Signal</keyword>
<dbReference type="PANTHER" id="PTHR46215">
    <property type="entry name" value="DIRIGENT PROTEIN 24-RELATED"/>
    <property type="match status" value="1"/>
</dbReference>
<dbReference type="GO" id="GO:0009699">
    <property type="term" value="P:phenylpropanoid biosynthetic process"/>
    <property type="evidence" value="ECO:0007669"/>
    <property type="project" value="UniProtKB-ARBA"/>
</dbReference>
<keyword evidence="4" id="KW-0052">Apoplast</keyword>
<protein>
    <recommendedName>
        <fullName evidence="4">Dirigent protein</fullName>
    </recommendedName>
</protein>
<evidence type="ECO:0000256" key="1">
    <source>
        <dbReference type="ARBA" id="ARBA00010746"/>
    </source>
</evidence>
<name>A0AAD8WEE5_LOLMU</name>
<sequence>MVKVAICLMVALAVASCAFAGRVLDEHPAVKPPVQAPLPVDPLQVPTEPSADPVVVPVPAPAAALPLPSNAAGAAGVAPTAAEGVTANGGVSAGDHPPLTFFMHDILGGGSRPSAALMVTGVVASAADLANGNGVVGSTSVNLVADNNNNNIPSVNAGDMPTGATPQNALFGTTTIIDEDLTESHELGAAVVGSAQGFHVATSKDATSKTVVLTAMFGGGEVHGDTLSFVGVHRMAASAASHVTIIGGTGKYQNAKGFAAIQTLQTDDQHTTDGGKSLLQFNVHLS</sequence>
<reference evidence="5" key="1">
    <citation type="submission" date="2023-07" db="EMBL/GenBank/DDBJ databases">
        <title>A chromosome-level genome assembly of Lolium multiflorum.</title>
        <authorList>
            <person name="Chen Y."/>
            <person name="Copetti D."/>
            <person name="Kolliker R."/>
            <person name="Studer B."/>
        </authorList>
    </citation>
    <scope>NUCLEOTIDE SEQUENCE</scope>
    <source>
        <strain evidence="5">02402/16</strain>
        <tissue evidence="5">Leaf</tissue>
    </source>
</reference>
<evidence type="ECO:0000256" key="3">
    <source>
        <dbReference type="ARBA" id="ARBA00022525"/>
    </source>
</evidence>
<keyword evidence="6" id="KW-1185">Reference proteome</keyword>
<feature type="chain" id="PRO_5041774811" description="Dirigent protein" evidence="4">
    <location>
        <begin position="21"/>
        <end position="286"/>
    </location>
</feature>
<proteinExistence type="inferred from homology"/>
<dbReference type="GO" id="GO:0048046">
    <property type="term" value="C:apoplast"/>
    <property type="evidence" value="ECO:0007669"/>
    <property type="project" value="UniProtKB-SubCell"/>
</dbReference>
<comment type="function">
    <text evidence="4">Dirigent proteins impart stereoselectivity on the phenoxy radical-coupling reaction, yielding optically active lignans from two molecules of coniferyl alcohol in the biosynthesis of lignans, flavonolignans, and alkaloids and thus plays a central role in plant secondary metabolism.</text>
</comment>
<feature type="signal peptide" evidence="4">
    <location>
        <begin position="1"/>
        <end position="20"/>
    </location>
</feature>
<dbReference type="AlphaFoldDB" id="A0AAD8WEE5"/>
<organism evidence="5 6">
    <name type="scientific">Lolium multiflorum</name>
    <name type="common">Italian ryegrass</name>
    <name type="synonym">Lolium perenne subsp. multiflorum</name>
    <dbReference type="NCBI Taxonomy" id="4521"/>
    <lineage>
        <taxon>Eukaryota</taxon>
        <taxon>Viridiplantae</taxon>
        <taxon>Streptophyta</taxon>
        <taxon>Embryophyta</taxon>
        <taxon>Tracheophyta</taxon>
        <taxon>Spermatophyta</taxon>
        <taxon>Magnoliopsida</taxon>
        <taxon>Liliopsida</taxon>
        <taxon>Poales</taxon>
        <taxon>Poaceae</taxon>
        <taxon>BOP clade</taxon>
        <taxon>Pooideae</taxon>
        <taxon>Poodae</taxon>
        <taxon>Poeae</taxon>
        <taxon>Poeae Chloroplast Group 2 (Poeae type)</taxon>
        <taxon>Loliodinae</taxon>
        <taxon>Loliinae</taxon>
        <taxon>Lolium</taxon>
    </lineage>
</organism>
<dbReference type="Gene3D" id="2.40.480.10">
    <property type="entry name" value="Allene oxide cyclase-like"/>
    <property type="match status" value="1"/>
</dbReference>
<comment type="similarity">
    <text evidence="1 4">Belongs to the plant dirigent protein family.</text>
</comment>
<dbReference type="PROSITE" id="PS51257">
    <property type="entry name" value="PROKAR_LIPOPROTEIN"/>
    <property type="match status" value="1"/>
</dbReference>
<accession>A0AAD8WEE5</accession>
<keyword evidence="3 4" id="KW-0964">Secreted</keyword>
<comment type="subcellular location">
    <subcellularLocation>
        <location evidence="4">Secreted</location>
        <location evidence="4">Extracellular space</location>
        <location evidence="4">Apoplast</location>
    </subcellularLocation>
</comment>